<accession>A0ABR1R6C8</accession>
<gene>
    <name evidence="1" type="ORF">PG991_013520</name>
</gene>
<evidence type="ECO:0000313" key="2">
    <source>
        <dbReference type="Proteomes" id="UP001396898"/>
    </source>
</evidence>
<organism evidence="1 2">
    <name type="scientific">Apiospora marii</name>
    <dbReference type="NCBI Taxonomy" id="335849"/>
    <lineage>
        <taxon>Eukaryota</taxon>
        <taxon>Fungi</taxon>
        <taxon>Dikarya</taxon>
        <taxon>Ascomycota</taxon>
        <taxon>Pezizomycotina</taxon>
        <taxon>Sordariomycetes</taxon>
        <taxon>Xylariomycetidae</taxon>
        <taxon>Amphisphaeriales</taxon>
        <taxon>Apiosporaceae</taxon>
        <taxon>Apiospora</taxon>
    </lineage>
</organism>
<protein>
    <submittedName>
        <fullName evidence="1">Uncharacterized protein</fullName>
    </submittedName>
</protein>
<comment type="caution">
    <text evidence="1">The sequence shown here is derived from an EMBL/GenBank/DDBJ whole genome shotgun (WGS) entry which is preliminary data.</text>
</comment>
<reference evidence="1 2" key="1">
    <citation type="submission" date="2023-01" db="EMBL/GenBank/DDBJ databases">
        <title>Analysis of 21 Apiospora genomes using comparative genomics revels a genus with tremendous synthesis potential of carbohydrate active enzymes and secondary metabolites.</title>
        <authorList>
            <person name="Sorensen T."/>
        </authorList>
    </citation>
    <scope>NUCLEOTIDE SEQUENCE [LARGE SCALE GENOMIC DNA]</scope>
    <source>
        <strain evidence="1 2">CBS 20057</strain>
    </source>
</reference>
<sequence length="126" mass="13148">MAAASTTPAAEGGLATQDTGVQRRKIGMELNVISHKFLGRVIPTEEGGLCHLDEDVAQAMEETAATLPSVAPFARLAGDPGTVGHSALAILCGTATVDMLTQLEGALQRTYHAEMPKEIYAIDGND</sequence>
<dbReference type="Proteomes" id="UP001396898">
    <property type="component" value="Unassembled WGS sequence"/>
</dbReference>
<proteinExistence type="predicted"/>
<evidence type="ECO:0000313" key="1">
    <source>
        <dbReference type="EMBL" id="KAK8001298.1"/>
    </source>
</evidence>
<dbReference type="EMBL" id="JAQQWI010000018">
    <property type="protein sequence ID" value="KAK8001298.1"/>
    <property type="molecule type" value="Genomic_DNA"/>
</dbReference>
<name>A0ABR1R6C8_9PEZI</name>
<keyword evidence="2" id="KW-1185">Reference proteome</keyword>